<keyword evidence="3" id="KW-0067">ATP-binding</keyword>
<evidence type="ECO:0000256" key="2">
    <source>
        <dbReference type="ARBA" id="ARBA00022741"/>
    </source>
</evidence>
<dbReference type="GO" id="GO:0003677">
    <property type="term" value="F:DNA binding"/>
    <property type="evidence" value="ECO:0007669"/>
    <property type="project" value="UniProtKB-KW"/>
</dbReference>
<dbReference type="Pfam" id="PF00271">
    <property type="entry name" value="Helicase_C"/>
    <property type="match status" value="1"/>
</dbReference>
<dbReference type="OMA" id="FPELNWV"/>
<dbReference type="PROSITE" id="PS51192">
    <property type="entry name" value="HELICASE_ATP_BIND_1"/>
    <property type="match status" value="1"/>
</dbReference>
<dbReference type="InterPro" id="IPR014001">
    <property type="entry name" value="Helicase_ATP-bd"/>
</dbReference>
<comment type="similarity">
    <text evidence="1">Belongs to the helicase family. RecQ subfamily.</text>
</comment>
<dbReference type="eggNOG" id="KOG0352">
    <property type="taxonomic scope" value="Eukaryota"/>
</dbReference>
<feature type="domain" description="Helicase C-terminal" evidence="10">
    <location>
        <begin position="284"/>
        <end position="435"/>
    </location>
</feature>
<gene>
    <name evidence="11" type="ORF">AURDEDRAFT_76345</name>
</gene>
<evidence type="ECO:0000259" key="10">
    <source>
        <dbReference type="PROSITE" id="PS51194"/>
    </source>
</evidence>
<dbReference type="PANTHER" id="PTHR13710">
    <property type="entry name" value="DNA HELICASE RECQ FAMILY MEMBER"/>
    <property type="match status" value="1"/>
</dbReference>
<keyword evidence="2" id="KW-0547">Nucleotide-binding</keyword>
<keyword evidence="5" id="KW-0413">Isomerase</keyword>
<comment type="catalytic activity">
    <reaction evidence="6">
        <text>Couples ATP hydrolysis with the unwinding of duplex DNA by translocating in the 3'-5' direction.</text>
        <dbReference type="EC" id="5.6.2.4"/>
    </reaction>
</comment>
<dbReference type="OrthoDB" id="3269685at2759"/>
<dbReference type="PROSITE" id="PS51194">
    <property type="entry name" value="HELICASE_CTER"/>
    <property type="match status" value="1"/>
</dbReference>
<evidence type="ECO:0000256" key="1">
    <source>
        <dbReference type="ARBA" id="ARBA00005446"/>
    </source>
</evidence>
<proteinExistence type="inferred from homology"/>
<evidence type="ECO:0000259" key="9">
    <source>
        <dbReference type="PROSITE" id="PS51192"/>
    </source>
</evidence>
<keyword evidence="4" id="KW-0238">DNA-binding</keyword>
<keyword evidence="12" id="KW-1185">Reference proteome</keyword>
<dbReference type="PANTHER" id="PTHR13710:SF105">
    <property type="entry name" value="ATP-DEPENDENT DNA HELICASE Q1"/>
    <property type="match status" value="1"/>
</dbReference>
<evidence type="ECO:0000256" key="8">
    <source>
        <dbReference type="SAM" id="MobiDB-lite"/>
    </source>
</evidence>
<dbReference type="InterPro" id="IPR027417">
    <property type="entry name" value="P-loop_NTPase"/>
</dbReference>
<feature type="domain" description="Helicase ATP-binding" evidence="9">
    <location>
        <begin position="63"/>
        <end position="239"/>
    </location>
</feature>
<dbReference type="GO" id="GO:0005737">
    <property type="term" value="C:cytoplasm"/>
    <property type="evidence" value="ECO:0007669"/>
    <property type="project" value="TreeGrafter"/>
</dbReference>
<dbReference type="Gene3D" id="3.40.50.300">
    <property type="entry name" value="P-loop containing nucleotide triphosphate hydrolases"/>
    <property type="match status" value="2"/>
</dbReference>
<dbReference type="GO" id="GO:0005694">
    <property type="term" value="C:chromosome"/>
    <property type="evidence" value="ECO:0007669"/>
    <property type="project" value="TreeGrafter"/>
</dbReference>
<dbReference type="EMBL" id="JH687970">
    <property type="protein sequence ID" value="EJD34264.1"/>
    <property type="molecule type" value="Genomic_DNA"/>
</dbReference>
<dbReference type="InParanoid" id="J0CV39"/>
<dbReference type="KEGG" id="adl:AURDEDRAFT_76345"/>
<sequence>MAQTASPTRRDASRVPSADPDASPVPEQEPFRWTSPQGLALILKILLAWPIGFHPHEFLLQWSAHVLEGQHFIGITATGDGKSCMFYFALIVMIYYTTNGPSPCGRSWLKNPAAIIVLPVTAIEDDLAPKLNALRLNTIVLNAKTLAAGGRALWECAASATTRLVILSPEILTSARFYALLDGPFGRRVALLCLDEIHLLLTWGVAFRKAFRQIGLLRPRIAGHVQIIALTASLLPGKEVQDVCASLGLRVSELHFERRSNLRGNLVLQRHAMLSALNGPDFPELEWMVTHRLKAICFADTIGRAWRICCYLWSLLPPGRDRELGVRPYHALNPSEYNEDTRRLLSEHDGDVFVATTNALSVGVDIGSVDVVAIWGTPEDVNSIIQQLGRAGRGNDECTALGIIYLPKTGLETALAVVASGKDSDEMTYELASVLTAEDIEAILNKLYNNPPLLDCPCPKCKGRPISGRRHELKDGRAIEALAAEKERTSAADASSVKQKKWRGPTTKAEICLIPSKH</sequence>
<accession>J0CV39</accession>
<organism evidence="11 12">
    <name type="scientific">Auricularia subglabra (strain TFB-10046 / SS5)</name>
    <name type="common">White-rot fungus</name>
    <name type="synonym">Auricularia delicata (strain TFB10046)</name>
    <dbReference type="NCBI Taxonomy" id="717982"/>
    <lineage>
        <taxon>Eukaryota</taxon>
        <taxon>Fungi</taxon>
        <taxon>Dikarya</taxon>
        <taxon>Basidiomycota</taxon>
        <taxon>Agaricomycotina</taxon>
        <taxon>Agaricomycetes</taxon>
        <taxon>Auriculariales</taxon>
        <taxon>Auriculariaceae</taxon>
        <taxon>Auricularia</taxon>
    </lineage>
</organism>
<name>J0CV39_AURST</name>
<evidence type="ECO:0000313" key="12">
    <source>
        <dbReference type="Proteomes" id="UP000006514"/>
    </source>
</evidence>
<keyword evidence="11" id="KW-0378">Hydrolase</keyword>
<protein>
    <recommendedName>
        <fullName evidence="7">DNA 3'-5' helicase</fullName>
        <ecNumber evidence="7">5.6.2.4</ecNumber>
    </recommendedName>
</protein>
<evidence type="ECO:0000313" key="11">
    <source>
        <dbReference type="EMBL" id="EJD34264.1"/>
    </source>
</evidence>
<dbReference type="AlphaFoldDB" id="J0CV39"/>
<feature type="region of interest" description="Disordered" evidence="8">
    <location>
        <begin position="1"/>
        <end position="31"/>
    </location>
</feature>
<reference evidence="12" key="1">
    <citation type="journal article" date="2012" name="Science">
        <title>The Paleozoic origin of enzymatic lignin decomposition reconstructed from 31 fungal genomes.</title>
        <authorList>
            <person name="Floudas D."/>
            <person name="Binder M."/>
            <person name="Riley R."/>
            <person name="Barry K."/>
            <person name="Blanchette R.A."/>
            <person name="Henrissat B."/>
            <person name="Martinez A.T."/>
            <person name="Otillar R."/>
            <person name="Spatafora J.W."/>
            <person name="Yadav J.S."/>
            <person name="Aerts A."/>
            <person name="Benoit I."/>
            <person name="Boyd A."/>
            <person name="Carlson A."/>
            <person name="Copeland A."/>
            <person name="Coutinho P.M."/>
            <person name="de Vries R.P."/>
            <person name="Ferreira P."/>
            <person name="Findley K."/>
            <person name="Foster B."/>
            <person name="Gaskell J."/>
            <person name="Glotzer D."/>
            <person name="Gorecki P."/>
            <person name="Heitman J."/>
            <person name="Hesse C."/>
            <person name="Hori C."/>
            <person name="Igarashi K."/>
            <person name="Jurgens J.A."/>
            <person name="Kallen N."/>
            <person name="Kersten P."/>
            <person name="Kohler A."/>
            <person name="Kuees U."/>
            <person name="Kumar T.K.A."/>
            <person name="Kuo A."/>
            <person name="LaButti K."/>
            <person name="Larrondo L.F."/>
            <person name="Lindquist E."/>
            <person name="Ling A."/>
            <person name="Lombard V."/>
            <person name="Lucas S."/>
            <person name="Lundell T."/>
            <person name="Martin R."/>
            <person name="McLaughlin D.J."/>
            <person name="Morgenstern I."/>
            <person name="Morin E."/>
            <person name="Murat C."/>
            <person name="Nagy L.G."/>
            <person name="Nolan M."/>
            <person name="Ohm R.A."/>
            <person name="Patyshakuliyeva A."/>
            <person name="Rokas A."/>
            <person name="Ruiz-Duenas F.J."/>
            <person name="Sabat G."/>
            <person name="Salamov A."/>
            <person name="Samejima M."/>
            <person name="Schmutz J."/>
            <person name="Slot J.C."/>
            <person name="St John F."/>
            <person name="Stenlid J."/>
            <person name="Sun H."/>
            <person name="Sun S."/>
            <person name="Syed K."/>
            <person name="Tsang A."/>
            <person name="Wiebenga A."/>
            <person name="Young D."/>
            <person name="Pisabarro A."/>
            <person name="Eastwood D.C."/>
            <person name="Martin F."/>
            <person name="Cullen D."/>
            <person name="Grigoriev I.V."/>
            <person name="Hibbett D.S."/>
        </authorList>
    </citation>
    <scope>NUCLEOTIDE SEQUENCE [LARGE SCALE GENOMIC DNA]</scope>
    <source>
        <strain evidence="12">TFB10046</strain>
    </source>
</reference>
<dbReference type="InterPro" id="IPR011545">
    <property type="entry name" value="DEAD/DEAH_box_helicase_dom"/>
</dbReference>
<dbReference type="GO" id="GO:0005524">
    <property type="term" value="F:ATP binding"/>
    <property type="evidence" value="ECO:0007669"/>
    <property type="project" value="UniProtKB-KW"/>
</dbReference>
<evidence type="ECO:0000256" key="6">
    <source>
        <dbReference type="ARBA" id="ARBA00034617"/>
    </source>
</evidence>
<dbReference type="Proteomes" id="UP000006514">
    <property type="component" value="Unassembled WGS sequence"/>
</dbReference>
<dbReference type="GO" id="GO:0016787">
    <property type="term" value="F:hydrolase activity"/>
    <property type="evidence" value="ECO:0007669"/>
    <property type="project" value="UniProtKB-KW"/>
</dbReference>
<dbReference type="EC" id="5.6.2.4" evidence="7"/>
<dbReference type="InterPro" id="IPR001650">
    <property type="entry name" value="Helicase_C-like"/>
</dbReference>
<evidence type="ECO:0000256" key="5">
    <source>
        <dbReference type="ARBA" id="ARBA00023235"/>
    </source>
</evidence>
<evidence type="ECO:0000256" key="3">
    <source>
        <dbReference type="ARBA" id="ARBA00022840"/>
    </source>
</evidence>
<dbReference type="SMART" id="SM00490">
    <property type="entry name" value="HELICc"/>
    <property type="match status" value="1"/>
</dbReference>
<dbReference type="SUPFAM" id="SSF52540">
    <property type="entry name" value="P-loop containing nucleoside triphosphate hydrolases"/>
    <property type="match status" value="1"/>
</dbReference>
<dbReference type="GO" id="GO:0000724">
    <property type="term" value="P:double-strand break repair via homologous recombination"/>
    <property type="evidence" value="ECO:0007669"/>
    <property type="project" value="TreeGrafter"/>
</dbReference>
<dbReference type="SMART" id="SM00487">
    <property type="entry name" value="DEXDc"/>
    <property type="match status" value="1"/>
</dbReference>
<dbReference type="GO" id="GO:0009378">
    <property type="term" value="F:four-way junction helicase activity"/>
    <property type="evidence" value="ECO:0007669"/>
    <property type="project" value="TreeGrafter"/>
</dbReference>
<evidence type="ECO:0000256" key="7">
    <source>
        <dbReference type="ARBA" id="ARBA00034808"/>
    </source>
</evidence>
<dbReference type="Pfam" id="PF00270">
    <property type="entry name" value="DEAD"/>
    <property type="match status" value="1"/>
</dbReference>
<dbReference type="GO" id="GO:0043138">
    <property type="term" value="F:3'-5' DNA helicase activity"/>
    <property type="evidence" value="ECO:0007669"/>
    <property type="project" value="UniProtKB-EC"/>
</dbReference>
<evidence type="ECO:0000256" key="4">
    <source>
        <dbReference type="ARBA" id="ARBA00023125"/>
    </source>
</evidence>